<reference evidence="8 9" key="1">
    <citation type="submission" date="2019-08" db="EMBL/GenBank/DDBJ databases">
        <authorList>
            <person name="Dhanesh K."/>
            <person name="Kumar G."/>
            <person name="Sasikala C."/>
            <person name="Venkata Ramana C."/>
        </authorList>
    </citation>
    <scope>NUCLEOTIDE SEQUENCE [LARGE SCALE GENOMIC DNA]</scope>
    <source>
        <strain evidence="8 9">JC645</strain>
    </source>
</reference>
<evidence type="ECO:0000256" key="6">
    <source>
        <dbReference type="SAM" id="Phobius"/>
    </source>
</evidence>
<feature type="transmembrane region" description="Helical" evidence="6">
    <location>
        <begin position="252"/>
        <end position="269"/>
    </location>
</feature>
<dbReference type="NCBIfam" id="TIGR00785">
    <property type="entry name" value="dass"/>
    <property type="match status" value="1"/>
</dbReference>
<evidence type="ECO:0000313" key="8">
    <source>
        <dbReference type="EMBL" id="KAA5541382.1"/>
    </source>
</evidence>
<dbReference type="AlphaFoldDB" id="A0A5M6D4Z6"/>
<evidence type="ECO:0000256" key="5">
    <source>
        <dbReference type="ARBA" id="ARBA00023136"/>
    </source>
</evidence>
<feature type="transmembrane region" description="Helical" evidence="6">
    <location>
        <begin position="318"/>
        <end position="336"/>
    </location>
</feature>
<dbReference type="InterPro" id="IPR001898">
    <property type="entry name" value="SLC13A/DASS"/>
</dbReference>
<feature type="transmembrane region" description="Helical" evidence="6">
    <location>
        <begin position="165"/>
        <end position="188"/>
    </location>
</feature>
<keyword evidence="3 6" id="KW-0812">Transmembrane</keyword>
<dbReference type="InterPro" id="IPR004680">
    <property type="entry name" value="Cit_transptr-like_dom"/>
</dbReference>
<dbReference type="GO" id="GO:0008514">
    <property type="term" value="F:organic anion transmembrane transporter activity"/>
    <property type="evidence" value="ECO:0007669"/>
    <property type="project" value="UniProtKB-ARBA"/>
</dbReference>
<dbReference type="EMBL" id="VWOX01000010">
    <property type="protein sequence ID" value="KAA5541382.1"/>
    <property type="molecule type" value="Genomic_DNA"/>
</dbReference>
<feature type="transmembrane region" description="Helical" evidence="6">
    <location>
        <begin position="77"/>
        <end position="95"/>
    </location>
</feature>
<feature type="transmembrane region" description="Helical" evidence="6">
    <location>
        <begin position="399"/>
        <end position="425"/>
    </location>
</feature>
<protein>
    <submittedName>
        <fullName evidence="8">SLC13/DASS family transporter</fullName>
    </submittedName>
</protein>
<evidence type="ECO:0000256" key="4">
    <source>
        <dbReference type="ARBA" id="ARBA00022989"/>
    </source>
</evidence>
<accession>A0A5M6D4Z6</accession>
<keyword evidence="4 6" id="KW-1133">Transmembrane helix</keyword>
<feature type="transmembrane region" description="Helical" evidence="6">
    <location>
        <begin position="43"/>
        <end position="65"/>
    </location>
</feature>
<keyword evidence="5 6" id="KW-0472">Membrane</keyword>
<evidence type="ECO:0000256" key="1">
    <source>
        <dbReference type="ARBA" id="ARBA00004141"/>
    </source>
</evidence>
<dbReference type="RefSeq" id="WP_150077768.1">
    <property type="nucleotide sequence ID" value="NZ_VWOX01000010.1"/>
</dbReference>
<dbReference type="GO" id="GO:0005886">
    <property type="term" value="C:plasma membrane"/>
    <property type="evidence" value="ECO:0007669"/>
    <property type="project" value="TreeGrafter"/>
</dbReference>
<sequence length="457" mass="48427">MNKTLGLIAAPILTLAVVAAVLAGDHSTPVVITAGVVTWTAVWWILEPIPIAATSLIPLCVLPACGVLTSEQVAGAYGSKLVLLLMGGFMLSTAMERSGAHRRLALTMVRAFGGRDESGADARRVVFGFMAATALLSMWISNAATTLMMLPIAMAVVETSESRRLPVCLLLGIAFSASVGGIGTPIGTPPNLIFFENYVIAGGEEPTFARWILWTWPIIALMLPLQALWLTKNLSDVQKLKLPEVGEWRSEEVRTLAVFAVTALLWVTRASPGGGWSYWLGVPDIDDARVALLAVLAMHLIPNGKGEALLTWKQASKIPWGILILCAGGLAIAEAFRSAGISEIVARQLAGLGEMTPIWLVATICLTVTFLTEVTSNTATANLLLPILAVVPVDDPKIVMIPATISASFAFMLPAATLPNAIIFASGRITVRDMARAGLVLNLVGVVVVTVVCYLML</sequence>
<keyword evidence="9" id="KW-1185">Reference proteome</keyword>
<name>A0A5M6D4Z6_9BACT</name>
<comment type="caution">
    <text evidence="8">The sequence shown here is derived from an EMBL/GenBank/DDBJ whole genome shotgun (WGS) entry which is preliminary data.</text>
</comment>
<gene>
    <name evidence="8" type="ORF">FYK55_17580</name>
</gene>
<proteinExistence type="predicted"/>
<feature type="transmembrane region" description="Helical" evidence="6">
    <location>
        <begin position="357"/>
        <end position="379"/>
    </location>
</feature>
<dbReference type="GO" id="GO:1905039">
    <property type="term" value="P:carboxylic acid transmembrane transport"/>
    <property type="evidence" value="ECO:0007669"/>
    <property type="project" value="UniProtKB-ARBA"/>
</dbReference>
<evidence type="ECO:0000256" key="2">
    <source>
        <dbReference type="ARBA" id="ARBA00022448"/>
    </source>
</evidence>
<keyword evidence="2" id="KW-0813">Transport</keyword>
<comment type="subcellular location">
    <subcellularLocation>
        <location evidence="1">Membrane</location>
        <topology evidence="1">Multi-pass membrane protein</topology>
    </subcellularLocation>
</comment>
<feature type="transmembrane region" description="Helical" evidence="6">
    <location>
        <begin position="208"/>
        <end position="231"/>
    </location>
</feature>
<organism evidence="8 9">
    <name type="scientific">Roseiconus nitratireducens</name>
    <dbReference type="NCBI Taxonomy" id="2605748"/>
    <lineage>
        <taxon>Bacteria</taxon>
        <taxon>Pseudomonadati</taxon>
        <taxon>Planctomycetota</taxon>
        <taxon>Planctomycetia</taxon>
        <taxon>Pirellulales</taxon>
        <taxon>Pirellulaceae</taxon>
        <taxon>Roseiconus</taxon>
    </lineage>
</organism>
<evidence type="ECO:0000259" key="7">
    <source>
        <dbReference type="Pfam" id="PF03600"/>
    </source>
</evidence>
<dbReference type="PANTHER" id="PTHR10283">
    <property type="entry name" value="SOLUTE CARRIER FAMILY 13 MEMBER"/>
    <property type="match status" value="1"/>
</dbReference>
<feature type="transmembrane region" description="Helical" evidence="6">
    <location>
        <begin position="125"/>
        <end position="153"/>
    </location>
</feature>
<dbReference type="CDD" id="cd01115">
    <property type="entry name" value="SLC13_permease"/>
    <property type="match status" value="1"/>
</dbReference>
<feature type="transmembrane region" description="Helical" evidence="6">
    <location>
        <begin position="437"/>
        <end position="456"/>
    </location>
</feature>
<evidence type="ECO:0000313" key="9">
    <source>
        <dbReference type="Proteomes" id="UP000324479"/>
    </source>
</evidence>
<dbReference type="PANTHER" id="PTHR10283:SF82">
    <property type="entry name" value="SOLUTE CARRIER FAMILY 13 MEMBER 2"/>
    <property type="match status" value="1"/>
</dbReference>
<evidence type="ECO:0000256" key="3">
    <source>
        <dbReference type="ARBA" id="ARBA00022692"/>
    </source>
</evidence>
<dbReference type="Pfam" id="PF03600">
    <property type="entry name" value="CitMHS"/>
    <property type="match status" value="1"/>
</dbReference>
<feature type="domain" description="Citrate transporter-like" evidence="7">
    <location>
        <begin position="42"/>
        <end position="390"/>
    </location>
</feature>
<dbReference type="Proteomes" id="UP000324479">
    <property type="component" value="Unassembled WGS sequence"/>
</dbReference>